<feature type="binding site" evidence="4">
    <location>
        <position position="105"/>
    </location>
    <ligand>
        <name>pyridoxal 5'-phosphate</name>
        <dbReference type="ChEBI" id="CHEBI:597326"/>
    </ligand>
</feature>
<dbReference type="PIRSF" id="PIRSF038800">
    <property type="entry name" value="KYNU"/>
    <property type="match status" value="1"/>
</dbReference>
<dbReference type="GO" id="GO:0030429">
    <property type="term" value="F:kynureninase activity"/>
    <property type="evidence" value="ECO:0007669"/>
    <property type="project" value="UniProtKB-UniRule"/>
</dbReference>
<dbReference type="KEGG" id="thes:FHQ07_01270"/>
<dbReference type="Proteomes" id="UP000308149">
    <property type="component" value="Chromosome"/>
</dbReference>
<dbReference type="Pfam" id="PF22580">
    <property type="entry name" value="KYNU_C"/>
    <property type="match status" value="1"/>
</dbReference>
<protein>
    <recommendedName>
        <fullName evidence="4 5">Kynureninase</fullName>
        <ecNumber evidence="4 5">3.7.1.3</ecNumber>
    </recommendedName>
    <alternativeName>
        <fullName evidence="4">L-kynurenine hydrolase</fullName>
    </alternativeName>
</protein>
<feature type="binding site" evidence="4">
    <location>
        <position position="273"/>
    </location>
    <ligand>
        <name>pyridoxal 5'-phosphate</name>
        <dbReference type="ChEBI" id="CHEBI:597326"/>
    </ligand>
</feature>
<comment type="cofactor">
    <cofactor evidence="4 6">
        <name>pyridoxal 5'-phosphate</name>
        <dbReference type="ChEBI" id="CHEBI:597326"/>
    </cofactor>
</comment>
<dbReference type="InterPro" id="IPR015422">
    <property type="entry name" value="PyrdxlP-dep_Trfase_small"/>
</dbReference>
<dbReference type="OrthoDB" id="9812626at2"/>
<dbReference type="EMBL" id="CP040871">
    <property type="protein sequence ID" value="QDA56045.1"/>
    <property type="molecule type" value="Genomic_DNA"/>
</dbReference>
<evidence type="ECO:0000256" key="3">
    <source>
        <dbReference type="ARBA" id="ARBA00022898"/>
    </source>
</evidence>
<feature type="binding site" evidence="4">
    <location>
        <position position="106"/>
    </location>
    <ligand>
        <name>pyridoxal 5'-phosphate</name>
        <dbReference type="ChEBI" id="CHEBI:597326"/>
    </ligand>
</feature>
<feature type="binding site" evidence="4">
    <location>
        <position position="221"/>
    </location>
    <ligand>
        <name>pyridoxal 5'-phosphate</name>
        <dbReference type="ChEBI" id="CHEBI:597326"/>
    </ligand>
</feature>
<evidence type="ECO:0000313" key="9">
    <source>
        <dbReference type="Proteomes" id="UP000308149"/>
    </source>
</evidence>
<dbReference type="Gene3D" id="3.40.640.10">
    <property type="entry name" value="Type I PLP-dependent aspartate aminotransferase-like (Major domain)"/>
    <property type="match status" value="1"/>
</dbReference>
<evidence type="ECO:0000256" key="7">
    <source>
        <dbReference type="RuleBase" id="RU004508"/>
    </source>
</evidence>
<evidence type="ECO:0000256" key="6">
    <source>
        <dbReference type="PIRNR" id="PIRNR038800"/>
    </source>
</evidence>
<dbReference type="RefSeq" id="WP_139714973.1">
    <property type="nucleotide sequence ID" value="NZ_CP040871.1"/>
</dbReference>
<evidence type="ECO:0000313" key="8">
    <source>
        <dbReference type="EMBL" id="QDA56045.1"/>
    </source>
</evidence>
<dbReference type="GO" id="GO:0019441">
    <property type="term" value="P:L-tryptophan catabolic process to kynurenine"/>
    <property type="evidence" value="ECO:0007669"/>
    <property type="project" value="TreeGrafter"/>
</dbReference>
<comment type="pathway">
    <text evidence="4 6">Cofactor biosynthesis; NAD(+) biosynthesis; quinolinate from L-kynurenine: step 2/3.</text>
</comment>
<dbReference type="InterPro" id="IPR000653">
    <property type="entry name" value="DegT/StrS_aminotransferase"/>
</dbReference>
<comment type="subunit">
    <text evidence="4 6">Homodimer.</text>
</comment>
<sequence length="424" mass="47232">MTELFTDAYAQSRDAADPLRAFRDEFFIPQHGGKPQAYFVGNSLGLQPKGARAHVEEVLDKWATEAVEGHFTGSAQWMPYHELVRDPLARVVGAQPSEVVAMNSLTANLHLMLVSFYQPTIERTAILVEAGSFPSDRYAVESQLKYRGLPPQHTLIEVEPDQPDGTFSMQAIERAINENAKRLALILWPGVQYRTGQAFDLKEIARLGHAAGAIVGFDLAHAVGNLPLQLHDSGADFAVWCHYKYMNSGPGAVAGCFVHERHARTQRPRFAGWWGNNQDVRFKMGPQFDPTPGADGWQLSNPPILGLAPLRASLDQYDRATMPALRAKSESLTGYLEQLIDADLRDVLQVVTPRDVAQRGCQLSIRVIGGRERGRELFEFLASRGVLGDWREPDVIRISPVPLYNTHADVLRFANTVREWRDAS</sequence>
<feature type="binding site" evidence="4">
    <location>
        <position position="218"/>
    </location>
    <ligand>
        <name>pyridoxal 5'-phosphate</name>
        <dbReference type="ChEBI" id="CHEBI:597326"/>
    </ligand>
</feature>
<dbReference type="InterPro" id="IPR010111">
    <property type="entry name" value="Kynureninase"/>
</dbReference>
<dbReference type="EC" id="3.7.1.3" evidence="4 5"/>
<dbReference type="PANTHER" id="PTHR14084">
    <property type="entry name" value="KYNURENINASE"/>
    <property type="match status" value="1"/>
</dbReference>
<dbReference type="AlphaFoldDB" id="A0A5B7ZN01"/>
<comment type="similarity">
    <text evidence="4 6">Belongs to the kynureninase family.</text>
</comment>
<feature type="binding site" evidence="4">
    <location>
        <position position="301"/>
    </location>
    <ligand>
        <name>pyridoxal 5'-phosphate</name>
        <dbReference type="ChEBI" id="CHEBI:597326"/>
    </ligand>
</feature>
<dbReference type="UniPathway" id="UPA00253">
    <property type="reaction ID" value="UER00329"/>
</dbReference>
<organism evidence="8 9">
    <name type="scientific">Thermomonas aquatica</name>
    <dbReference type="NCBI Taxonomy" id="2202149"/>
    <lineage>
        <taxon>Bacteria</taxon>
        <taxon>Pseudomonadati</taxon>
        <taxon>Pseudomonadota</taxon>
        <taxon>Gammaproteobacteria</taxon>
        <taxon>Lysobacterales</taxon>
        <taxon>Lysobacteraceae</taxon>
        <taxon>Thermomonas</taxon>
    </lineage>
</organism>
<dbReference type="UniPathway" id="UPA00334">
    <property type="reaction ID" value="UER00455"/>
</dbReference>
<dbReference type="GO" id="GO:0030170">
    <property type="term" value="F:pyridoxal phosphate binding"/>
    <property type="evidence" value="ECO:0007669"/>
    <property type="project" value="UniProtKB-UniRule"/>
</dbReference>
<accession>A0A5B7ZN01</accession>
<evidence type="ECO:0000256" key="5">
    <source>
        <dbReference type="NCBIfam" id="TIGR01814"/>
    </source>
</evidence>
<feature type="modified residue" description="N6-(pyridoxal phosphate)lysine" evidence="4">
    <location>
        <position position="244"/>
    </location>
</feature>
<dbReference type="Pfam" id="PF01041">
    <property type="entry name" value="DegT_DnrJ_EryC1"/>
    <property type="match status" value="1"/>
</dbReference>
<comment type="catalytic activity">
    <reaction evidence="6">
        <text>3-hydroxy-L-kynurenine + H2O = 3-hydroxyanthranilate + L-alanine + H(+)</text>
        <dbReference type="Rhea" id="RHEA:25143"/>
        <dbReference type="ChEBI" id="CHEBI:15377"/>
        <dbReference type="ChEBI" id="CHEBI:15378"/>
        <dbReference type="ChEBI" id="CHEBI:36559"/>
        <dbReference type="ChEBI" id="CHEBI:57972"/>
        <dbReference type="ChEBI" id="CHEBI:58125"/>
        <dbReference type="EC" id="3.7.1.3"/>
    </reaction>
</comment>
<evidence type="ECO:0000256" key="4">
    <source>
        <dbReference type="HAMAP-Rule" id="MF_01970"/>
    </source>
</evidence>
<dbReference type="GO" id="GO:0009435">
    <property type="term" value="P:NAD+ biosynthetic process"/>
    <property type="evidence" value="ECO:0007669"/>
    <property type="project" value="UniProtKB-UniRule"/>
</dbReference>
<comment type="caution">
    <text evidence="4">Lacks conserved residue(s) required for the propagation of feature annotation.</text>
</comment>
<dbReference type="InterPro" id="IPR015421">
    <property type="entry name" value="PyrdxlP-dep_Trfase_major"/>
</dbReference>
<proteinExistence type="inferred from homology"/>
<dbReference type="GO" id="GO:0005737">
    <property type="term" value="C:cytoplasm"/>
    <property type="evidence" value="ECO:0007669"/>
    <property type="project" value="UniProtKB-UniRule"/>
</dbReference>
<keyword evidence="2 4" id="KW-0378">Hydrolase</keyword>
<dbReference type="GO" id="GO:0043420">
    <property type="term" value="P:anthranilate metabolic process"/>
    <property type="evidence" value="ECO:0007669"/>
    <property type="project" value="TreeGrafter"/>
</dbReference>
<feature type="binding site" evidence="4">
    <location>
        <begin position="133"/>
        <end position="136"/>
    </location>
    <ligand>
        <name>pyridoxal 5'-phosphate</name>
        <dbReference type="ChEBI" id="CHEBI:597326"/>
    </ligand>
</feature>
<comment type="catalytic activity">
    <reaction evidence="4 6">
        <text>L-kynurenine + H2O = anthranilate + L-alanine + H(+)</text>
        <dbReference type="Rhea" id="RHEA:16813"/>
        <dbReference type="ChEBI" id="CHEBI:15377"/>
        <dbReference type="ChEBI" id="CHEBI:15378"/>
        <dbReference type="ChEBI" id="CHEBI:16567"/>
        <dbReference type="ChEBI" id="CHEBI:57959"/>
        <dbReference type="ChEBI" id="CHEBI:57972"/>
        <dbReference type="EC" id="3.7.1.3"/>
    </reaction>
</comment>
<evidence type="ECO:0000256" key="2">
    <source>
        <dbReference type="ARBA" id="ARBA00022801"/>
    </source>
</evidence>
<dbReference type="SUPFAM" id="SSF53383">
    <property type="entry name" value="PLP-dependent transferases"/>
    <property type="match status" value="1"/>
</dbReference>
<comment type="pathway">
    <text evidence="4 6">Amino-acid degradation; L-kynurenine degradation; L-alanine and anthranilate from L-kynurenine: step 1/1.</text>
</comment>
<dbReference type="Gene3D" id="3.90.1150.10">
    <property type="entry name" value="Aspartate Aminotransferase, domain 1"/>
    <property type="match status" value="1"/>
</dbReference>
<gene>
    <name evidence="4 8" type="primary">kynU</name>
    <name evidence="8" type="ORF">FHQ07_01270</name>
</gene>
<dbReference type="GO" id="GO:0097053">
    <property type="term" value="P:L-kynurenine catabolic process"/>
    <property type="evidence" value="ECO:0007669"/>
    <property type="project" value="UniProtKB-UniRule"/>
</dbReference>
<dbReference type="NCBIfam" id="TIGR01814">
    <property type="entry name" value="kynureninase"/>
    <property type="match status" value="1"/>
</dbReference>
<feature type="binding site" evidence="4">
    <location>
        <position position="243"/>
    </location>
    <ligand>
        <name>pyridoxal 5'-phosphate</name>
        <dbReference type="ChEBI" id="CHEBI:597326"/>
    </ligand>
</feature>
<keyword evidence="9" id="KW-1185">Reference proteome</keyword>
<evidence type="ECO:0000256" key="1">
    <source>
        <dbReference type="ARBA" id="ARBA00022642"/>
    </source>
</evidence>
<comment type="similarity">
    <text evidence="7">Belongs to the DegT/DnrJ/EryC1 family.</text>
</comment>
<comment type="function">
    <text evidence="4 6">Catalyzes the cleavage of L-kynurenine (L-Kyn) and L-3-hydroxykynurenine (L-3OHKyn) into anthranilic acid (AA) and 3-hydroxyanthranilic acid (3-OHAA), respectively.</text>
</comment>
<dbReference type="GO" id="GO:0019805">
    <property type="term" value="P:quinolinate biosynthetic process"/>
    <property type="evidence" value="ECO:0007669"/>
    <property type="project" value="UniProtKB-UniRule"/>
</dbReference>
<dbReference type="FunFam" id="3.40.640.10:FF:000031">
    <property type="entry name" value="Kynureninase"/>
    <property type="match status" value="1"/>
</dbReference>
<dbReference type="HAMAP" id="MF_01970">
    <property type="entry name" value="Kynureninase"/>
    <property type="match status" value="1"/>
</dbReference>
<keyword evidence="1 4" id="KW-0662">Pyridine nucleotide biosynthesis</keyword>
<name>A0A5B7ZN01_9GAMM</name>
<dbReference type="InterPro" id="IPR015424">
    <property type="entry name" value="PyrdxlP-dep_Trfase"/>
</dbReference>
<keyword evidence="3 4" id="KW-0663">Pyridoxal phosphate</keyword>
<reference evidence="8 9" key="1">
    <citation type="submission" date="2019-06" db="EMBL/GenBank/DDBJ databases">
        <title>Thermomonas aquatica sp. nov., isolated from an industrial wastewater treatment plant.</title>
        <authorList>
            <person name="Jeon J.H."/>
            <person name="Park D.-S."/>
        </authorList>
    </citation>
    <scope>NUCLEOTIDE SEQUENCE [LARGE SCALE GENOMIC DNA]</scope>
    <source>
        <strain evidence="8 9">SY21</strain>
    </source>
</reference>
<dbReference type="PANTHER" id="PTHR14084:SF0">
    <property type="entry name" value="KYNURENINASE"/>
    <property type="match status" value="1"/>
</dbReference>